<comment type="caution">
    <text evidence="1">The sequence shown here is derived from an EMBL/GenBank/DDBJ whole genome shotgun (WGS) entry which is preliminary data.</text>
</comment>
<keyword evidence="2" id="KW-1185">Reference proteome</keyword>
<dbReference type="EMBL" id="MU970085">
    <property type="protein sequence ID" value="KAK9322023.1"/>
    <property type="molecule type" value="Genomic_DNA"/>
</dbReference>
<dbReference type="Proteomes" id="UP001489719">
    <property type="component" value="Unassembled WGS sequence"/>
</dbReference>
<reference evidence="2" key="1">
    <citation type="journal article" date="2024" name="Front. Bioeng. Biotechnol.">
        <title>Genome-scale model development and genomic sequencing of the oleaginous clade Lipomyces.</title>
        <authorList>
            <person name="Czajka J.J."/>
            <person name="Han Y."/>
            <person name="Kim J."/>
            <person name="Mondo S.J."/>
            <person name="Hofstad B.A."/>
            <person name="Robles A."/>
            <person name="Haridas S."/>
            <person name="Riley R."/>
            <person name="LaButti K."/>
            <person name="Pangilinan J."/>
            <person name="Andreopoulos W."/>
            <person name="Lipzen A."/>
            <person name="Yan J."/>
            <person name="Wang M."/>
            <person name="Ng V."/>
            <person name="Grigoriev I.V."/>
            <person name="Spatafora J.W."/>
            <person name="Magnuson J.K."/>
            <person name="Baker S.E."/>
            <person name="Pomraning K.R."/>
        </authorList>
    </citation>
    <scope>NUCLEOTIDE SEQUENCE [LARGE SCALE GENOMIC DNA]</scope>
    <source>
        <strain evidence="2">CBS 10300</strain>
    </source>
</reference>
<evidence type="ECO:0000313" key="2">
    <source>
        <dbReference type="Proteomes" id="UP001489719"/>
    </source>
</evidence>
<gene>
    <name evidence="1" type="ORF">V1517DRAFT_353317</name>
</gene>
<protein>
    <submittedName>
        <fullName evidence="1">Uncharacterized protein</fullName>
    </submittedName>
</protein>
<name>A0ACC3TLM9_9ASCO</name>
<evidence type="ECO:0000313" key="1">
    <source>
        <dbReference type="EMBL" id="KAK9322023.1"/>
    </source>
</evidence>
<organism evidence="1 2">
    <name type="scientific">Lipomyces orientalis</name>
    <dbReference type="NCBI Taxonomy" id="1233043"/>
    <lineage>
        <taxon>Eukaryota</taxon>
        <taxon>Fungi</taxon>
        <taxon>Dikarya</taxon>
        <taxon>Ascomycota</taxon>
        <taxon>Saccharomycotina</taxon>
        <taxon>Lipomycetes</taxon>
        <taxon>Lipomycetales</taxon>
        <taxon>Lipomycetaceae</taxon>
        <taxon>Lipomyces</taxon>
    </lineage>
</organism>
<sequence>MRQPSLLSAWIRIIQLLLVLDLRYNDLIVHAALGQLFDPPVVLTSSAQQVPNGPLPKEIPEMTLTHPSSSTAFLALSLRVEGYSVWANVEASGTTTELLRDVSKIRMKAAGVNLELLPWLNQYYPIYGMVARGHAAAINNGIIAHGKGGVV</sequence>
<accession>A0ACC3TLM9</accession>
<proteinExistence type="predicted"/>